<name>A0A2K1J3Z9_PHYPA</name>
<organism evidence="1">
    <name type="scientific">Physcomitrium patens</name>
    <name type="common">Spreading-leaved earth moss</name>
    <name type="synonym">Physcomitrella patens</name>
    <dbReference type="NCBI Taxonomy" id="3218"/>
    <lineage>
        <taxon>Eukaryota</taxon>
        <taxon>Viridiplantae</taxon>
        <taxon>Streptophyta</taxon>
        <taxon>Embryophyta</taxon>
        <taxon>Bryophyta</taxon>
        <taxon>Bryophytina</taxon>
        <taxon>Bryopsida</taxon>
        <taxon>Funariidae</taxon>
        <taxon>Funariales</taxon>
        <taxon>Funariaceae</taxon>
        <taxon>Physcomitrium</taxon>
    </lineage>
</organism>
<dbReference type="InParanoid" id="A0A2K1J3Z9"/>
<proteinExistence type="predicted"/>
<keyword evidence="3" id="KW-1185">Reference proteome</keyword>
<evidence type="ECO:0000313" key="2">
    <source>
        <dbReference type="EnsemblPlants" id="PAC:32905897.CDS.1"/>
    </source>
</evidence>
<dbReference type="Proteomes" id="UP000006727">
    <property type="component" value="Chromosome 17"/>
</dbReference>
<dbReference type="Gramene" id="Pp3c17_14759V3.1">
    <property type="protein sequence ID" value="PAC:32905897.CDS.1"/>
    <property type="gene ID" value="Pp3c17_14759"/>
</dbReference>
<accession>A0A2K1J3Z9</accession>
<dbReference type="EMBL" id="ABEU02000017">
    <property type="protein sequence ID" value="PNR36248.1"/>
    <property type="molecule type" value="Genomic_DNA"/>
</dbReference>
<evidence type="ECO:0000313" key="1">
    <source>
        <dbReference type="EMBL" id="PNR36248.1"/>
    </source>
</evidence>
<protein>
    <submittedName>
        <fullName evidence="1 2">Uncharacterized protein</fullName>
    </submittedName>
</protein>
<reference evidence="2" key="3">
    <citation type="submission" date="2020-12" db="UniProtKB">
        <authorList>
            <consortium name="EnsemblPlants"/>
        </authorList>
    </citation>
    <scope>IDENTIFICATION</scope>
</reference>
<reference evidence="1 3" key="1">
    <citation type="journal article" date="2008" name="Science">
        <title>The Physcomitrella genome reveals evolutionary insights into the conquest of land by plants.</title>
        <authorList>
            <person name="Rensing S."/>
            <person name="Lang D."/>
            <person name="Zimmer A."/>
            <person name="Terry A."/>
            <person name="Salamov A."/>
            <person name="Shapiro H."/>
            <person name="Nishiyama T."/>
            <person name="Perroud P.-F."/>
            <person name="Lindquist E."/>
            <person name="Kamisugi Y."/>
            <person name="Tanahashi T."/>
            <person name="Sakakibara K."/>
            <person name="Fujita T."/>
            <person name="Oishi K."/>
            <person name="Shin-I T."/>
            <person name="Kuroki Y."/>
            <person name="Toyoda A."/>
            <person name="Suzuki Y."/>
            <person name="Hashimoto A."/>
            <person name="Yamaguchi K."/>
            <person name="Sugano A."/>
            <person name="Kohara Y."/>
            <person name="Fujiyama A."/>
            <person name="Anterola A."/>
            <person name="Aoki S."/>
            <person name="Ashton N."/>
            <person name="Barbazuk W.B."/>
            <person name="Barker E."/>
            <person name="Bennetzen J."/>
            <person name="Bezanilla M."/>
            <person name="Blankenship R."/>
            <person name="Cho S.H."/>
            <person name="Dutcher S."/>
            <person name="Estelle M."/>
            <person name="Fawcett J.A."/>
            <person name="Gundlach H."/>
            <person name="Hanada K."/>
            <person name="Heyl A."/>
            <person name="Hicks K.A."/>
            <person name="Hugh J."/>
            <person name="Lohr M."/>
            <person name="Mayer K."/>
            <person name="Melkozernov A."/>
            <person name="Murata T."/>
            <person name="Nelson D."/>
            <person name="Pils B."/>
            <person name="Prigge M."/>
            <person name="Reiss B."/>
            <person name="Renner T."/>
            <person name="Rombauts S."/>
            <person name="Rushton P."/>
            <person name="Sanderfoot A."/>
            <person name="Schween G."/>
            <person name="Shiu S.-H."/>
            <person name="Stueber K."/>
            <person name="Theodoulou F.L."/>
            <person name="Tu H."/>
            <person name="Van de Peer Y."/>
            <person name="Verrier P.J."/>
            <person name="Waters E."/>
            <person name="Wood A."/>
            <person name="Yang L."/>
            <person name="Cove D."/>
            <person name="Cuming A."/>
            <person name="Hasebe M."/>
            <person name="Lucas S."/>
            <person name="Mishler D.B."/>
            <person name="Reski R."/>
            <person name="Grigoriev I."/>
            <person name="Quatrano R.S."/>
            <person name="Boore J.L."/>
        </authorList>
    </citation>
    <scope>NUCLEOTIDE SEQUENCE [LARGE SCALE GENOMIC DNA]</scope>
    <source>
        <strain evidence="2 3">cv. Gransden 2004</strain>
    </source>
</reference>
<evidence type="ECO:0000313" key="3">
    <source>
        <dbReference type="Proteomes" id="UP000006727"/>
    </source>
</evidence>
<gene>
    <name evidence="1" type="ORF">PHYPA_022099</name>
</gene>
<dbReference type="AlphaFoldDB" id="A0A2K1J3Z9"/>
<dbReference type="EnsemblPlants" id="Pp3c17_14759V3.1">
    <property type="protein sequence ID" value="PAC:32905897.CDS.1"/>
    <property type="gene ID" value="Pp3c17_14759"/>
</dbReference>
<reference evidence="1 3" key="2">
    <citation type="journal article" date="2018" name="Plant J.">
        <title>The Physcomitrella patens chromosome-scale assembly reveals moss genome structure and evolution.</title>
        <authorList>
            <person name="Lang D."/>
            <person name="Ullrich K.K."/>
            <person name="Murat F."/>
            <person name="Fuchs J."/>
            <person name="Jenkins J."/>
            <person name="Haas F.B."/>
            <person name="Piednoel M."/>
            <person name="Gundlach H."/>
            <person name="Van Bel M."/>
            <person name="Meyberg R."/>
            <person name="Vives C."/>
            <person name="Morata J."/>
            <person name="Symeonidi A."/>
            <person name="Hiss M."/>
            <person name="Muchero W."/>
            <person name="Kamisugi Y."/>
            <person name="Saleh O."/>
            <person name="Blanc G."/>
            <person name="Decker E.L."/>
            <person name="van Gessel N."/>
            <person name="Grimwood J."/>
            <person name="Hayes R.D."/>
            <person name="Graham S.W."/>
            <person name="Gunter L.E."/>
            <person name="McDaniel S.F."/>
            <person name="Hoernstein S.N.W."/>
            <person name="Larsson A."/>
            <person name="Li F.W."/>
            <person name="Perroud P.F."/>
            <person name="Phillips J."/>
            <person name="Ranjan P."/>
            <person name="Rokshar D.S."/>
            <person name="Rothfels C.J."/>
            <person name="Schneider L."/>
            <person name="Shu S."/>
            <person name="Stevenson D.W."/>
            <person name="Thummler F."/>
            <person name="Tillich M."/>
            <person name="Villarreal Aguilar J.C."/>
            <person name="Widiez T."/>
            <person name="Wong G.K."/>
            <person name="Wymore A."/>
            <person name="Zhang Y."/>
            <person name="Zimmer A.D."/>
            <person name="Quatrano R.S."/>
            <person name="Mayer K.F.X."/>
            <person name="Goodstein D."/>
            <person name="Casacuberta J.M."/>
            <person name="Vandepoele K."/>
            <person name="Reski R."/>
            <person name="Cuming A.C."/>
            <person name="Tuskan G.A."/>
            <person name="Maumus F."/>
            <person name="Salse J."/>
            <person name="Schmutz J."/>
            <person name="Rensing S.A."/>
        </authorList>
    </citation>
    <scope>NUCLEOTIDE SEQUENCE [LARGE SCALE GENOMIC DNA]</scope>
    <source>
        <strain evidence="2 3">cv. Gransden 2004</strain>
    </source>
</reference>
<sequence>MDAFFFFSPYNNQKSQLEVRNGLTFKTIPDSFLNPFRGDYDFWSSWALGAQTADFMQPWFSEEKHGWAPKKTQHNTKL</sequence>